<reference evidence="5 6" key="1">
    <citation type="journal article" date="2016" name="Antonie Van Leeuwenhoek">
        <title>Dongia soli sp. nov., isolated from soil from Dokdo, Korea.</title>
        <authorList>
            <person name="Kim D.U."/>
            <person name="Lee H."/>
            <person name="Kim H."/>
            <person name="Kim S.G."/>
            <person name="Ka J.O."/>
        </authorList>
    </citation>
    <scope>NUCLEOTIDE SEQUENCE [LARGE SCALE GENOMIC DNA]</scope>
    <source>
        <strain evidence="5 6">D78</strain>
    </source>
</reference>
<gene>
    <name evidence="5" type="ORF">SMD27_13575</name>
</gene>
<dbReference type="EC" id="1.1.-.-" evidence="5"/>
<evidence type="ECO:0000313" key="5">
    <source>
        <dbReference type="EMBL" id="MDY0883876.1"/>
    </source>
</evidence>
<dbReference type="PIRSF" id="PIRSF000103">
    <property type="entry name" value="HIBADH"/>
    <property type="match status" value="1"/>
</dbReference>
<dbReference type="SUPFAM" id="SSF48179">
    <property type="entry name" value="6-phosphogluconate dehydrogenase C-terminal domain-like"/>
    <property type="match status" value="1"/>
</dbReference>
<evidence type="ECO:0000259" key="3">
    <source>
        <dbReference type="Pfam" id="PF03446"/>
    </source>
</evidence>
<dbReference type="Proteomes" id="UP001279642">
    <property type="component" value="Unassembled WGS sequence"/>
</dbReference>
<evidence type="ECO:0000256" key="1">
    <source>
        <dbReference type="ARBA" id="ARBA00023002"/>
    </source>
</evidence>
<dbReference type="Gene3D" id="3.40.50.720">
    <property type="entry name" value="NAD(P)-binding Rossmann-like Domain"/>
    <property type="match status" value="1"/>
</dbReference>
<dbReference type="InterPro" id="IPR013328">
    <property type="entry name" value="6PGD_dom2"/>
</dbReference>
<evidence type="ECO:0000256" key="2">
    <source>
        <dbReference type="ARBA" id="ARBA00023027"/>
    </source>
</evidence>
<feature type="domain" description="3-hydroxyisobutyrate dehydrogenase-like NAD-binding" evidence="4">
    <location>
        <begin position="164"/>
        <end position="283"/>
    </location>
</feature>
<dbReference type="Pfam" id="PF03446">
    <property type="entry name" value="NAD_binding_2"/>
    <property type="match status" value="1"/>
</dbReference>
<feature type="domain" description="6-phosphogluconate dehydrogenase NADP-binding" evidence="3">
    <location>
        <begin position="6"/>
        <end position="159"/>
    </location>
</feature>
<evidence type="ECO:0000313" key="6">
    <source>
        <dbReference type="Proteomes" id="UP001279642"/>
    </source>
</evidence>
<sequence>MPAKPKIAFLGIGLMGLPMAENLLRAGFPLIAWNRTAAKLAPLEALGGEAASSPADAATNADIIITMLLNGDVVEQILAEIEPQLRPGQLLIDMSSIAPRMARGHAHRLAQRHIDYLDAPVSGGTVGAVEAKLAVMAGGDETIFQRAQPVFAALGKSTLVGPHGAGQLAKLANQAIVGITIGAVAEALLLAKQGGADPAAVRHAITGGFADSRILAVHGERMITGNFKPGGTVATQIKDLRNILDEAAALNLDLPFIRLAYELFQRAAERGDGELDHSALYRQLAAMNKL</sequence>
<dbReference type="InterPro" id="IPR029154">
    <property type="entry name" value="HIBADH-like_NADP-bd"/>
</dbReference>
<dbReference type="PANTHER" id="PTHR43060:SF15">
    <property type="entry name" value="3-HYDROXYISOBUTYRATE DEHYDROGENASE-LIKE 1, MITOCHONDRIAL-RELATED"/>
    <property type="match status" value="1"/>
</dbReference>
<dbReference type="InterPro" id="IPR006115">
    <property type="entry name" value="6PGDH_NADP-bd"/>
</dbReference>
<dbReference type="GO" id="GO:0016491">
    <property type="term" value="F:oxidoreductase activity"/>
    <property type="evidence" value="ECO:0007669"/>
    <property type="project" value="UniProtKB-KW"/>
</dbReference>
<protein>
    <submittedName>
        <fullName evidence="5">NAD(P)-dependent oxidoreductase</fullName>
        <ecNumber evidence="5">1.1.-.-</ecNumber>
    </submittedName>
</protein>
<proteinExistence type="predicted"/>
<accession>A0ABU5EBZ6</accession>
<dbReference type="Gene3D" id="1.10.1040.10">
    <property type="entry name" value="N-(1-d-carboxylethyl)-l-norvaline Dehydrogenase, domain 2"/>
    <property type="match status" value="1"/>
</dbReference>
<dbReference type="Pfam" id="PF14833">
    <property type="entry name" value="NAD_binding_11"/>
    <property type="match status" value="1"/>
</dbReference>
<evidence type="ECO:0000259" key="4">
    <source>
        <dbReference type="Pfam" id="PF14833"/>
    </source>
</evidence>
<keyword evidence="1 5" id="KW-0560">Oxidoreductase</keyword>
<dbReference type="InterPro" id="IPR008927">
    <property type="entry name" value="6-PGluconate_DH-like_C_sf"/>
</dbReference>
<organism evidence="5 6">
    <name type="scientific">Dongia soli</name>
    <dbReference type="NCBI Taxonomy" id="600628"/>
    <lineage>
        <taxon>Bacteria</taxon>
        <taxon>Pseudomonadati</taxon>
        <taxon>Pseudomonadota</taxon>
        <taxon>Alphaproteobacteria</taxon>
        <taxon>Rhodospirillales</taxon>
        <taxon>Dongiaceae</taxon>
        <taxon>Dongia</taxon>
    </lineage>
</organism>
<name>A0ABU5EBZ6_9PROT</name>
<dbReference type="InterPro" id="IPR036291">
    <property type="entry name" value="NAD(P)-bd_dom_sf"/>
</dbReference>
<keyword evidence="2" id="KW-0520">NAD</keyword>
<dbReference type="SUPFAM" id="SSF51735">
    <property type="entry name" value="NAD(P)-binding Rossmann-fold domains"/>
    <property type="match status" value="1"/>
</dbReference>
<dbReference type="EMBL" id="JAXCLW010000003">
    <property type="protein sequence ID" value="MDY0883876.1"/>
    <property type="molecule type" value="Genomic_DNA"/>
</dbReference>
<dbReference type="RefSeq" id="WP_320508941.1">
    <property type="nucleotide sequence ID" value="NZ_JAXCLW010000003.1"/>
</dbReference>
<keyword evidence="6" id="KW-1185">Reference proteome</keyword>
<comment type="caution">
    <text evidence="5">The sequence shown here is derived from an EMBL/GenBank/DDBJ whole genome shotgun (WGS) entry which is preliminary data.</text>
</comment>
<dbReference type="InterPro" id="IPR015815">
    <property type="entry name" value="HIBADH-related"/>
</dbReference>
<dbReference type="PANTHER" id="PTHR43060">
    <property type="entry name" value="3-HYDROXYISOBUTYRATE DEHYDROGENASE-LIKE 1, MITOCHONDRIAL-RELATED"/>
    <property type="match status" value="1"/>
</dbReference>